<organism evidence="2 3">
    <name type="scientific">Paramuricea clavata</name>
    <name type="common">Red gorgonian</name>
    <name type="synonym">Violescent sea-whip</name>
    <dbReference type="NCBI Taxonomy" id="317549"/>
    <lineage>
        <taxon>Eukaryota</taxon>
        <taxon>Metazoa</taxon>
        <taxon>Cnidaria</taxon>
        <taxon>Anthozoa</taxon>
        <taxon>Octocorallia</taxon>
        <taxon>Malacalcyonacea</taxon>
        <taxon>Plexauridae</taxon>
        <taxon>Paramuricea</taxon>
    </lineage>
</organism>
<evidence type="ECO:0000313" key="2">
    <source>
        <dbReference type="EMBL" id="CAB3999776.1"/>
    </source>
</evidence>
<feature type="compositionally biased region" description="Polar residues" evidence="1">
    <location>
        <begin position="1"/>
        <end position="16"/>
    </location>
</feature>
<protein>
    <submittedName>
        <fullName evidence="2">Uncharacterized protein</fullName>
    </submittedName>
</protein>
<dbReference type="AlphaFoldDB" id="A0A6S7H6U6"/>
<accession>A0A6S7H6U6</accession>
<evidence type="ECO:0000313" key="3">
    <source>
        <dbReference type="Proteomes" id="UP001152795"/>
    </source>
</evidence>
<comment type="caution">
    <text evidence="2">The sequence shown here is derived from an EMBL/GenBank/DDBJ whole genome shotgun (WGS) entry which is preliminary data.</text>
</comment>
<dbReference type="OrthoDB" id="10346225at2759"/>
<evidence type="ECO:0000256" key="1">
    <source>
        <dbReference type="SAM" id="MobiDB-lite"/>
    </source>
</evidence>
<name>A0A6S7H6U6_PARCT</name>
<sequence>MNTAPSNEVNQIQTNAEKPPAADKDGTLHSRGCGWKPECAHRAKSVSSNNNKADLNFFKNCIADVYCYKKSPTSDAWIGLPSYKDKFTTYFNDAAKRIERFFIRNNDWSAILDRVRRNGLSCEKLLYVIAARYHYVVYVLNVLFPDRSFGPCKYDYVYKRLKNPTGGECFVVPLHKITCTSDFDIALMGERSGTLAARFNQFFLEPLGADKFVPGFGKSSEDIFGGNIFAFALEYALPGAITGLTSSQSAALNGLLNLRKNVHFQLQEIVTAIRKMHNYLPKYYNDLLMDQAELKTRPTKGNLDKIFNDIVKLFNTIEEKVAGVTSSSGSDISYRYQHDMARCMIHGIIESTGKTGLVANSIVEHAMAIIFGAEVYHTTGTVRHVFGQMKMQRYSTHITEIDAWVSMLENWADSVKEFKRECETKGLLVAQCLPKMSKNLLRTLAAMKTIWKSLPDQIEGNSMKADLAKITPSTVVNWYLNVQRKGLDELPSSEQYNFKLFLTTFKCPENLKFTDDNIAFHKCLDAIQNEVRKYNRRLFTYITYKNKV</sequence>
<proteinExistence type="predicted"/>
<dbReference type="EMBL" id="CACRXK020003667">
    <property type="protein sequence ID" value="CAB3999776.1"/>
    <property type="molecule type" value="Genomic_DNA"/>
</dbReference>
<feature type="region of interest" description="Disordered" evidence="1">
    <location>
        <begin position="1"/>
        <end position="27"/>
    </location>
</feature>
<gene>
    <name evidence="2" type="ORF">PACLA_8A043493</name>
</gene>
<reference evidence="2" key="1">
    <citation type="submission" date="2020-04" db="EMBL/GenBank/DDBJ databases">
        <authorList>
            <person name="Alioto T."/>
            <person name="Alioto T."/>
            <person name="Gomez Garrido J."/>
        </authorList>
    </citation>
    <scope>NUCLEOTIDE SEQUENCE</scope>
    <source>
        <strain evidence="2">A484AB</strain>
    </source>
</reference>
<keyword evidence="3" id="KW-1185">Reference proteome</keyword>
<dbReference type="Proteomes" id="UP001152795">
    <property type="component" value="Unassembled WGS sequence"/>
</dbReference>